<keyword evidence="8 14" id="KW-0732">Signal</keyword>
<feature type="chain" id="PRO_5029909032" evidence="14">
    <location>
        <begin position="22"/>
        <end position="885"/>
    </location>
</feature>
<comment type="similarity">
    <text evidence="3">Belongs to the glycosyltransferase 31 family.</text>
</comment>
<dbReference type="SUPFAM" id="SSF82895">
    <property type="entry name" value="TSP-1 type 1 repeat"/>
    <property type="match status" value="2"/>
</dbReference>
<evidence type="ECO:0000256" key="14">
    <source>
        <dbReference type="SAM" id="SignalP"/>
    </source>
</evidence>
<organism evidence="15 16">
    <name type="scientific">Perkinsus olseni</name>
    <name type="common">Perkinsus atlanticus</name>
    <dbReference type="NCBI Taxonomy" id="32597"/>
    <lineage>
        <taxon>Eukaryota</taxon>
        <taxon>Sar</taxon>
        <taxon>Alveolata</taxon>
        <taxon>Perkinsozoa</taxon>
        <taxon>Perkinsea</taxon>
        <taxon>Perkinsida</taxon>
        <taxon>Perkinsidae</taxon>
        <taxon>Perkinsus</taxon>
    </lineage>
</organism>
<dbReference type="GO" id="GO:0005576">
    <property type="term" value="C:extracellular region"/>
    <property type="evidence" value="ECO:0007669"/>
    <property type="project" value="UniProtKB-SubCell"/>
</dbReference>
<evidence type="ECO:0000256" key="13">
    <source>
        <dbReference type="ARBA" id="ARBA00023136"/>
    </source>
</evidence>
<dbReference type="InterPro" id="IPR002659">
    <property type="entry name" value="Glyco_trans_31"/>
</dbReference>
<sequence length="885" mass="98553">MSFLHFNICLLLLLLLRPSLSLLDLAVVIPTAPGETARRCGIRDSWMWQLKKYEGADSKRSIKLYFIIGDSTELNSDQKATLEEEKKQYGISASWGTNEASTPSLMSDDIRELKGFHDRYGRLGQKVLEIFKVCSDIFGELIAVLEEKNAFDLPRVHAGTFWHSSPILQQSLKDSTGLKEYPLNARGAGYILSRDLVEFMANTQIPVKHMEAEDAMIGTILAPYDGTAKETYQADHYNTFETLRWKQRRYEMFGDSCWRMESPQESSCRRATLPAGGGQKFYFDAITTAMIPDGVVVPDHTSTRDGVCKISFQWKADGWSGCSKECGGGVRTRCIKCSGPNGHAYDDVECDANTRPSEEEPCNDHPCPEGFFLGGGVAARVKKSVSSWLASPSGPPLYAFFIISLVVILAFGGLQLTDVREVGNTLEGAFKSWKRLTVRQLGNTYLGYYRGPKIHLATEVRESAKCLEKHPLTVGAAVIAYSAPAVVKQPNPNLGPSLLGRGHTNCPGRDRQALRHPTSWMWQLKKYGGADSKRSIKLYFIIGDSTELNSDQKATLEEERKQYGISASWGTNEASTPSLMSDDIRELKGFHDRYGRLGQKVLEIFKVCSDIFGELIAVLEEKNAFDLPRVHAGTFWHSSPILQQSLKDSTGLKEYPLNARGAGYILSRDLVEFMANTQIPVKHMEAEDAMIGTILAPYDYNRIEYEVSPSTPQCGCSITCSQDTFGTAEETYQVDHYNTVETLRWKQRRYEMFGDSCWRMESPQESSCRRATLPAGGGQKFYFDAITTAMIPDGVVVPDHTSTRDGVCKISFQWKADGWSGCSKECGGGVRTRCIKCSGPNGHAYDDVECDANTRPSEEEPCNDQWSLTTLALREPSGVVQRLLI</sequence>
<dbReference type="GO" id="GO:0016758">
    <property type="term" value="F:hexosyltransferase activity"/>
    <property type="evidence" value="ECO:0007669"/>
    <property type="project" value="InterPro"/>
</dbReference>
<evidence type="ECO:0000256" key="6">
    <source>
        <dbReference type="ARBA" id="ARBA00022679"/>
    </source>
</evidence>
<comment type="caution">
    <text evidence="15">The sequence shown here is derived from an EMBL/GenBank/DDBJ whole genome shotgun (WGS) entry which is preliminary data.</text>
</comment>
<keyword evidence="13" id="KW-0472">Membrane</keyword>
<evidence type="ECO:0000256" key="12">
    <source>
        <dbReference type="ARBA" id="ARBA00023034"/>
    </source>
</evidence>
<keyword evidence="12" id="KW-0333">Golgi apparatus</keyword>
<dbReference type="PANTHER" id="PTHR11214:SF3">
    <property type="entry name" value="BETA-1,3-GALACTOSYLTRANSFERASE 6"/>
    <property type="match status" value="1"/>
</dbReference>
<comment type="subcellular location">
    <subcellularLocation>
        <location evidence="1">Golgi apparatus membrane</location>
        <topology evidence="1">Single-pass type II membrane protein</topology>
    </subcellularLocation>
    <subcellularLocation>
        <location evidence="2">Secreted</location>
    </subcellularLocation>
</comment>
<reference evidence="15 16" key="1">
    <citation type="submission" date="2020-04" db="EMBL/GenBank/DDBJ databases">
        <title>Perkinsus olseni comparative genomics.</title>
        <authorList>
            <person name="Bogema D.R."/>
        </authorList>
    </citation>
    <scope>NUCLEOTIDE SEQUENCE [LARGE SCALE GENOMIC DNA]</scope>
    <source>
        <strain evidence="15">ATCC PRA-179</strain>
    </source>
</reference>
<protein>
    <submittedName>
        <fullName evidence="15">Uncharacterized protein</fullName>
    </submittedName>
</protein>
<evidence type="ECO:0000256" key="2">
    <source>
        <dbReference type="ARBA" id="ARBA00004613"/>
    </source>
</evidence>
<evidence type="ECO:0000256" key="7">
    <source>
        <dbReference type="ARBA" id="ARBA00022692"/>
    </source>
</evidence>
<gene>
    <name evidence="15" type="ORF">FOZ61_010548</name>
</gene>
<keyword evidence="11" id="KW-1133">Transmembrane helix</keyword>
<evidence type="ECO:0000256" key="5">
    <source>
        <dbReference type="ARBA" id="ARBA00022676"/>
    </source>
</evidence>
<dbReference type="EMBL" id="JABAHT010000087">
    <property type="protein sequence ID" value="KAF4665741.1"/>
    <property type="molecule type" value="Genomic_DNA"/>
</dbReference>
<accession>A0A7J6M3R4</accession>
<dbReference type="Proteomes" id="UP000570595">
    <property type="component" value="Unassembled WGS sequence"/>
</dbReference>
<keyword evidence="4" id="KW-0964">Secreted</keyword>
<keyword evidence="10" id="KW-0735">Signal-anchor</keyword>
<evidence type="ECO:0000256" key="3">
    <source>
        <dbReference type="ARBA" id="ARBA00008661"/>
    </source>
</evidence>
<keyword evidence="5" id="KW-0328">Glycosyltransferase</keyword>
<dbReference type="AlphaFoldDB" id="A0A7J6M3R4"/>
<feature type="signal peptide" evidence="14">
    <location>
        <begin position="1"/>
        <end position="21"/>
    </location>
</feature>
<evidence type="ECO:0000256" key="1">
    <source>
        <dbReference type="ARBA" id="ARBA00004323"/>
    </source>
</evidence>
<dbReference type="Gene3D" id="2.20.100.10">
    <property type="entry name" value="Thrombospondin type-1 (TSP1) repeat"/>
    <property type="match status" value="2"/>
</dbReference>
<dbReference type="PROSITE" id="PS50092">
    <property type="entry name" value="TSP1"/>
    <property type="match status" value="2"/>
</dbReference>
<dbReference type="OrthoDB" id="446173at2759"/>
<dbReference type="PANTHER" id="PTHR11214">
    <property type="entry name" value="BETA-1,3-N-ACETYLGLUCOSAMINYLTRANSFERASE"/>
    <property type="match status" value="1"/>
</dbReference>
<dbReference type="Pfam" id="PF19030">
    <property type="entry name" value="TSP1_ADAMTS"/>
    <property type="match status" value="2"/>
</dbReference>
<evidence type="ECO:0000256" key="10">
    <source>
        <dbReference type="ARBA" id="ARBA00022968"/>
    </source>
</evidence>
<dbReference type="FunFam" id="2.20.100.10:FF:000005">
    <property type="entry name" value="ADAM metallopeptidase with thrombospondin type 1 motif 9"/>
    <property type="match status" value="1"/>
</dbReference>
<dbReference type="GO" id="GO:0000139">
    <property type="term" value="C:Golgi membrane"/>
    <property type="evidence" value="ECO:0007669"/>
    <property type="project" value="UniProtKB-SubCell"/>
</dbReference>
<evidence type="ECO:0000313" key="15">
    <source>
        <dbReference type="EMBL" id="KAF4665741.1"/>
    </source>
</evidence>
<proteinExistence type="inferred from homology"/>
<name>A0A7J6M3R4_PEROL</name>
<evidence type="ECO:0000256" key="11">
    <source>
        <dbReference type="ARBA" id="ARBA00022989"/>
    </source>
</evidence>
<keyword evidence="7" id="KW-0812">Transmembrane</keyword>
<dbReference type="InterPro" id="IPR000884">
    <property type="entry name" value="TSP1_rpt"/>
</dbReference>
<evidence type="ECO:0000256" key="4">
    <source>
        <dbReference type="ARBA" id="ARBA00022525"/>
    </source>
</evidence>
<evidence type="ECO:0000313" key="16">
    <source>
        <dbReference type="Proteomes" id="UP000570595"/>
    </source>
</evidence>
<keyword evidence="6" id="KW-0808">Transferase</keyword>
<dbReference type="SMART" id="SM00209">
    <property type="entry name" value="TSP1"/>
    <property type="match status" value="2"/>
</dbReference>
<evidence type="ECO:0000256" key="9">
    <source>
        <dbReference type="ARBA" id="ARBA00022737"/>
    </source>
</evidence>
<dbReference type="GO" id="GO:0006493">
    <property type="term" value="P:protein O-linked glycosylation"/>
    <property type="evidence" value="ECO:0007669"/>
    <property type="project" value="TreeGrafter"/>
</dbReference>
<keyword evidence="9" id="KW-0677">Repeat</keyword>
<dbReference type="InterPro" id="IPR036383">
    <property type="entry name" value="TSP1_rpt_sf"/>
</dbReference>
<evidence type="ECO:0000256" key="8">
    <source>
        <dbReference type="ARBA" id="ARBA00022729"/>
    </source>
</evidence>